<reference evidence="1 2" key="1">
    <citation type="journal article" date="2014" name="Genome Announc.">
        <title>Genome Sequence of Gammaproteobacterial Pseudohaliea rubra Type Strain DSM 19751, Isolated from Coastal Seawater of the Mediterranean Sea.</title>
        <authorList>
            <person name="Spring S."/>
            <person name="Fiebig A."/>
            <person name="Riedel T."/>
            <person name="Goker M."/>
            <person name="Klenk H.P."/>
        </authorList>
    </citation>
    <scope>NUCLEOTIDE SEQUENCE [LARGE SCALE GENOMIC DNA]</scope>
    <source>
        <strain evidence="1 2">DSM 19751</strain>
    </source>
</reference>
<dbReference type="InterPro" id="IPR006756">
    <property type="entry name" value="Phenol_hydroxylase"/>
</dbReference>
<evidence type="ECO:0000313" key="2">
    <source>
        <dbReference type="Proteomes" id="UP000029640"/>
    </source>
</evidence>
<dbReference type="AlphaFoldDB" id="A0A095XYN7"/>
<name>A0A095XYN7_9GAMM</name>
<dbReference type="EMBL" id="AUVB01000014">
    <property type="protein sequence ID" value="KGE04881.1"/>
    <property type="molecule type" value="Genomic_DNA"/>
</dbReference>
<organism evidence="1 2">
    <name type="scientific">Pseudohaliea rubra DSM 19751</name>
    <dbReference type="NCBI Taxonomy" id="1265313"/>
    <lineage>
        <taxon>Bacteria</taxon>
        <taxon>Pseudomonadati</taxon>
        <taxon>Pseudomonadota</taxon>
        <taxon>Gammaproteobacteria</taxon>
        <taxon>Cellvibrionales</taxon>
        <taxon>Halieaceae</taxon>
        <taxon>Pseudohaliea</taxon>
    </lineage>
</organism>
<dbReference type="STRING" id="1265313.HRUBRA_00514"/>
<gene>
    <name evidence="1" type="ORF">HRUBRA_00514</name>
</gene>
<dbReference type="Pfam" id="PF04663">
    <property type="entry name" value="Phenol_monoox"/>
    <property type="match status" value="1"/>
</dbReference>
<dbReference type="HOGENOM" id="CLU_2057138_0_0_6"/>
<keyword evidence="1" id="KW-0560">Oxidoreductase</keyword>
<evidence type="ECO:0000313" key="1">
    <source>
        <dbReference type="EMBL" id="KGE04881.1"/>
    </source>
</evidence>
<dbReference type="GO" id="GO:0018662">
    <property type="term" value="F:phenol 2-monooxygenase activity"/>
    <property type="evidence" value="ECO:0007669"/>
    <property type="project" value="UniProtKB-EC"/>
</dbReference>
<dbReference type="RefSeq" id="WP_035518072.1">
    <property type="nucleotide sequence ID" value="NZ_KN234800.1"/>
</dbReference>
<proteinExistence type="predicted"/>
<accession>A0A095XYN7</accession>
<keyword evidence="2" id="KW-1185">Reference proteome</keyword>
<dbReference type="InterPro" id="IPR043010">
    <property type="entry name" value="Phenol_hydroxylase_sf"/>
</dbReference>
<sequence>MAVAAITPDYTGERLDRVENFHGNIVVYVGWDRHLMFCSPVAFATPPDTTFGKVLDELIPGAFAQHPDFEKIDWDQVSWLLNGEAFTPDRAATLETLGVDHKSIIRLQTPGLEGIGGSHS</sequence>
<comment type="caution">
    <text evidence="1">The sequence shown here is derived from an EMBL/GenBank/DDBJ whole genome shotgun (WGS) entry which is preliminary data.</text>
</comment>
<dbReference type="EC" id="1.14.13.7" evidence="1"/>
<dbReference type="Gene3D" id="3.10.20.560">
    <property type="entry name" value="Phenol hydroxylase"/>
    <property type="match status" value="1"/>
</dbReference>
<protein>
    <submittedName>
        <fullName evidence="1">Phenol hydroxylase, P4 oxygenase component DmpO</fullName>
        <ecNumber evidence="1">1.14.13.7</ecNumber>
    </submittedName>
</protein>
<dbReference type="Proteomes" id="UP000029640">
    <property type="component" value="Unassembled WGS sequence"/>
</dbReference>
<dbReference type="OrthoDB" id="5343663at2"/>
<dbReference type="eggNOG" id="ENOG5032U7S">
    <property type="taxonomic scope" value="Bacteria"/>
</dbReference>